<name>A0A3G9JCC4_9BACL</name>
<comment type="subcellular location">
    <subcellularLocation>
        <location evidence="1">Cell membrane</location>
        <topology evidence="1">Multi-pass membrane protein</topology>
    </subcellularLocation>
</comment>
<dbReference type="GO" id="GO:0005886">
    <property type="term" value="C:plasma membrane"/>
    <property type="evidence" value="ECO:0007669"/>
    <property type="project" value="UniProtKB-SubCell"/>
</dbReference>
<dbReference type="InterPro" id="IPR050638">
    <property type="entry name" value="AA-Vitamin_Transporters"/>
</dbReference>
<dbReference type="Pfam" id="PF00892">
    <property type="entry name" value="EamA"/>
    <property type="match status" value="2"/>
</dbReference>
<dbReference type="SUPFAM" id="SSF103481">
    <property type="entry name" value="Multidrug resistance efflux transporter EmrE"/>
    <property type="match status" value="2"/>
</dbReference>
<dbReference type="PANTHER" id="PTHR32322:SF18">
    <property type="entry name" value="S-ADENOSYLMETHIONINE_S-ADENOSYLHOMOCYSTEINE TRANSPORTER"/>
    <property type="match status" value="1"/>
</dbReference>
<proteinExistence type="inferred from homology"/>
<evidence type="ECO:0000256" key="5">
    <source>
        <dbReference type="ARBA" id="ARBA00022989"/>
    </source>
</evidence>
<evidence type="ECO:0000256" key="6">
    <source>
        <dbReference type="ARBA" id="ARBA00023136"/>
    </source>
</evidence>
<gene>
    <name evidence="7" type="primary">ycxC</name>
    <name evidence="7" type="ORF">Back11_49360</name>
</gene>
<dbReference type="RefSeq" id="WP_125663222.1">
    <property type="nucleotide sequence ID" value="NZ_AP019308.1"/>
</dbReference>
<keyword evidence="3" id="KW-1003">Cell membrane</keyword>
<evidence type="ECO:0000313" key="8">
    <source>
        <dbReference type="Proteomes" id="UP000275368"/>
    </source>
</evidence>
<evidence type="ECO:0000256" key="2">
    <source>
        <dbReference type="ARBA" id="ARBA00007362"/>
    </source>
</evidence>
<evidence type="ECO:0000256" key="4">
    <source>
        <dbReference type="ARBA" id="ARBA00022692"/>
    </source>
</evidence>
<keyword evidence="5" id="KW-1133">Transmembrane helix</keyword>
<dbReference type="EMBL" id="AP019308">
    <property type="protein sequence ID" value="BBH23591.1"/>
    <property type="molecule type" value="Genomic_DNA"/>
</dbReference>
<dbReference type="AlphaFoldDB" id="A0A3G9JCC4"/>
<dbReference type="InterPro" id="IPR037185">
    <property type="entry name" value="EmrE-like"/>
</dbReference>
<evidence type="ECO:0000313" key="7">
    <source>
        <dbReference type="EMBL" id="BBH23591.1"/>
    </source>
</evidence>
<accession>A0A3G9JCC4</accession>
<dbReference type="PANTHER" id="PTHR32322">
    <property type="entry name" value="INNER MEMBRANE TRANSPORTER"/>
    <property type="match status" value="1"/>
</dbReference>
<keyword evidence="6" id="KW-0472">Membrane</keyword>
<evidence type="ECO:0000256" key="3">
    <source>
        <dbReference type="ARBA" id="ARBA00022475"/>
    </source>
</evidence>
<dbReference type="Gene3D" id="1.10.3730.20">
    <property type="match status" value="1"/>
</dbReference>
<dbReference type="InterPro" id="IPR000620">
    <property type="entry name" value="EamA_dom"/>
</dbReference>
<organism evidence="7 8">
    <name type="scientific">Paenibacillus baekrokdamisoli</name>
    <dbReference type="NCBI Taxonomy" id="1712516"/>
    <lineage>
        <taxon>Bacteria</taxon>
        <taxon>Bacillati</taxon>
        <taxon>Bacillota</taxon>
        <taxon>Bacilli</taxon>
        <taxon>Bacillales</taxon>
        <taxon>Paenibacillaceae</taxon>
        <taxon>Paenibacillus</taxon>
    </lineage>
</organism>
<reference evidence="7 8" key="1">
    <citation type="submission" date="2018-11" db="EMBL/GenBank/DDBJ databases">
        <title>Complete genome sequence of Paenibacillus baekrokdamisoli strain KCTC 33723.</title>
        <authorList>
            <person name="Kang S.W."/>
            <person name="Lee K.C."/>
            <person name="Kim K.K."/>
            <person name="Kim J.S."/>
            <person name="Kim D.S."/>
            <person name="Ko S.H."/>
            <person name="Yang S.H."/>
            <person name="Lee J.S."/>
        </authorList>
    </citation>
    <scope>NUCLEOTIDE SEQUENCE [LARGE SCALE GENOMIC DNA]</scope>
    <source>
        <strain evidence="7 8">KCTC 33723</strain>
    </source>
</reference>
<keyword evidence="4" id="KW-0812">Transmembrane</keyword>
<dbReference type="KEGG" id="pbk:Back11_49360"/>
<sequence>MSSTQKAYTAALLYTIIIGFSFMFVKVALTAASPIDTLAHRFTLALLAASIPLLMKKVKFTMKWKDFLSILPLALLYPTIFFAFQVFGLTFSSSSEAGIIQASIPVFTLVLASFLLGETSTLQQKLATFISTVGVVYIFAMKGFNLTGSSFIGSILILLSAISAASYNVLARKLTKKYSLYELTYVMLLIGFIAFNAAALVQHQAANTLTSFFQPFTNSSFVLSILFLGVLSSFGTALLSNYALSILKASQMSVFSNLATLMTMVAGVLFLNEQLHYFHIIGAILIIGGVISTQVNFKKNKQTMLKEK</sequence>
<protein>
    <submittedName>
        <fullName evidence="7">Putative transporter YcxC</fullName>
    </submittedName>
</protein>
<comment type="similarity">
    <text evidence="2">Belongs to the EamA transporter family.</text>
</comment>
<keyword evidence="8" id="KW-1185">Reference proteome</keyword>
<dbReference type="OrthoDB" id="1682095at2"/>
<evidence type="ECO:0000256" key="1">
    <source>
        <dbReference type="ARBA" id="ARBA00004651"/>
    </source>
</evidence>
<dbReference type="Proteomes" id="UP000275368">
    <property type="component" value="Chromosome"/>
</dbReference>